<dbReference type="RefSeq" id="WP_126486977.1">
    <property type="nucleotide sequence ID" value="NZ_RXNS01000028.1"/>
</dbReference>
<evidence type="ECO:0000256" key="1">
    <source>
        <dbReference type="SAM" id="MobiDB-lite"/>
    </source>
</evidence>
<accession>A0A431UYN8</accession>
<feature type="compositionally biased region" description="Polar residues" evidence="1">
    <location>
        <begin position="133"/>
        <end position="144"/>
    </location>
</feature>
<evidence type="ECO:0000313" key="3">
    <source>
        <dbReference type="Proteomes" id="UP000267400"/>
    </source>
</evidence>
<name>A0A431UYN8_9GAMM</name>
<gene>
    <name evidence="2" type="ORF">EKG36_19665</name>
</gene>
<dbReference type="AlphaFoldDB" id="A0A431UYN8"/>
<proteinExistence type="predicted"/>
<dbReference type="Pfam" id="PF16587">
    <property type="entry name" value="DUF5061"/>
    <property type="match status" value="1"/>
</dbReference>
<reference evidence="2 3" key="1">
    <citation type="submission" date="2018-12" db="EMBL/GenBank/DDBJ databases">
        <authorList>
            <person name="Yu L."/>
        </authorList>
    </citation>
    <scope>NUCLEOTIDE SEQUENCE [LARGE SCALE GENOMIC DNA]</scope>
    <source>
        <strain evidence="2 3">11S</strain>
    </source>
</reference>
<dbReference type="InterPro" id="IPR032258">
    <property type="entry name" value="DUF5061"/>
</dbReference>
<dbReference type="OrthoDB" id="6239412at2"/>
<feature type="region of interest" description="Disordered" evidence="1">
    <location>
        <begin position="117"/>
        <end position="144"/>
    </location>
</feature>
<comment type="caution">
    <text evidence="2">The sequence shown here is derived from an EMBL/GenBank/DDBJ whole genome shotgun (WGS) entry which is preliminary data.</text>
</comment>
<dbReference type="EMBL" id="RXNS01000028">
    <property type="protein sequence ID" value="RTQ97932.1"/>
    <property type="molecule type" value="Genomic_DNA"/>
</dbReference>
<organism evidence="2 3">
    <name type="scientific">Halomonas nitroreducens</name>
    <dbReference type="NCBI Taxonomy" id="447425"/>
    <lineage>
        <taxon>Bacteria</taxon>
        <taxon>Pseudomonadati</taxon>
        <taxon>Pseudomonadota</taxon>
        <taxon>Gammaproteobacteria</taxon>
        <taxon>Oceanospirillales</taxon>
        <taxon>Halomonadaceae</taxon>
        <taxon>Halomonas</taxon>
    </lineage>
</organism>
<dbReference type="Proteomes" id="UP000267400">
    <property type="component" value="Unassembled WGS sequence"/>
</dbReference>
<sequence length="144" mass="14506">MDVFPTLLSRRRAAAGCLPGWGAALLVVLSLGLSGCSSLSATPPAETGSVMAGGAHGRALDANLSGFLAQSAPEAVTTLATSPWGPGVTVRAEAPYHAASGRTCRRLHIEGGGSGQARQAVACESPDGWQSRRLVTQSAGGQQP</sequence>
<keyword evidence="3" id="KW-1185">Reference proteome</keyword>
<protein>
    <submittedName>
        <fullName evidence="2">Uncharacterized protein</fullName>
    </submittedName>
</protein>
<evidence type="ECO:0000313" key="2">
    <source>
        <dbReference type="EMBL" id="RTQ97932.1"/>
    </source>
</evidence>